<reference evidence="1 2" key="1">
    <citation type="submission" date="2015-08" db="EMBL/GenBank/DDBJ databases">
        <authorList>
            <person name="Babu N.S."/>
            <person name="Beckwith C.J."/>
            <person name="Beseler K.G."/>
            <person name="Brison A."/>
            <person name="Carone J.V."/>
            <person name="Caskin T.P."/>
            <person name="Diamond M."/>
            <person name="Durham M.E."/>
            <person name="Foxe J.M."/>
            <person name="Go M."/>
            <person name="Henderson B.A."/>
            <person name="Jones I.B."/>
            <person name="McGettigan J.A."/>
            <person name="Micheletti S.J."/>
            <person name="Nasrallah M.E."/>
            <person name="Ortiz D."/>
            <person name="Piller C.R."/>
            <person name="Privatt S.R."/>
            <person name="Schneider S.L."/>
            <person name="Sharp S."/>
            <person name="Smith T.C."/>
            <person name="Stanton J.D."/>
            <person name="Ullery H.E."/>
            <person name="Wilson R.J."/>
            <person name="Serrano M.G."/>
            <person name="Buck G."/>
            <person name="Lee V."/>
            <person name="Wang Y."/>
            <person name="Carvalho R."/>
            <person name="Voegtly L."/>
            <person name="Shi R."/>
            <person name="Duckworth R."/>
            <person name="Johnson A."/>
            <person name="Loviza R."/>
            <person name="Walstead R."/>
            <person name="Shah Z."/>
            <person name="Kiflezghi M."/>
            <person name="Wade K."/>
            <person name="Ball S.L."/>
            <person name="Bradley K.W."/>
            <person name="Asai D.J."/>
            <person name="Bowman C.A."/>
            <person name="Russell D.A."/>
            <person name="Pope W.H."/>
            <person name="Jacobs-Sera D."/>
            <person name="Hendrix R.W."/>
            <person name="Hatfull G.F."/>
        </authorList>
    </citation>
    <scope>NUCLEOTIDE SEQUENCE [LARGE SCALE GENOMIC DNA]</scope>
    <source>
        <strain evidence="1 2">PUDD_83A45</strain>
    </source>
</reference>
<proteinExistence type="predicted"/>
<accession>A0A0K1RDZ3</accession>
<evidence type="ECO:0008006" key="3">
    <source>
        <dbReference type="Google" id="ProtNLM"/>
    </source>
</evidence>
<organism evidence="1 2">
    <name type="scientific">Corynebacterium riegelii</name>
    <dbReference type="NCBI Taxonomy" id="156976"/>
    <lineage>
        <taxon>Bacteria</taxon>
        <taxon>Bacillati</taxon>
        <taxon>Actinomycetota</taxon>
        <taxon>Actinomycetes</taxon>
        <taxon>Mycobacteriales</taxon>
        <taxon>Corynebacteriaceae</taxon>
        <taxon>Corynebacterium</taxon>
    </lineage>
</organism>
<dbReference type="Proteomes" id="UP000060016">
    <property type="component" value="Chromosome"/>
</dbReference>
<dbReference type="AlphaFoldDB" id="A0A0K1RDZ3"/>
<dbReference type="PATRIC" id="fig|156976.3.peg.2316"/>
<dbReference type="InterPro" id="IPR024524">
    <property type="entry name" value="DUF3800"/>
</dbReference>
<protein>
    <recommendedName>
        <fullName evidence="3">DUF3800 domain-containing protein</fullName>
    </recommendedName>
</protein>
<sequence>MLLAYIDEIGQSGAFVSPDHKRFNDSPAFGYGGFVIPEEAARELGAKFAKIKQEAFAKEIKEAANPGRWEKKGADLLFAGVNEARPLNVRILASLFGEIARLGGQLFYYAEEKPLGTPKQVNTGPEEFRQREETAMRETLNRLARHADYNSSNILVMMDQINEKSRKQRLPAMYAHIYRRSQDFKEMRRIVELPMHIDSENSTNIQLADWVCAFVKRAIDNQLVKDSRYQWIPLSVAADAANGHFTYESKLRLYERSISDFNHSQLIYPGARPMFVNQGGYSLRDDHIVQLERIRAAARTQK</sequence>
<dbReference type="RefSeq" id="WP_052206051.1">
    <property type="nucleotide sequence ID" value="NZ_CP012342.1"/>
</dbReference>
<keyword evidence="2" id="KW-1185">Reference proteome</keyword>
<name>A0A0K1RDZ3_9CORY</name>
<evidence type="ECO:0000313" key="1">
    <source>
        <dbReference type="EMBL" id="AKV59642.1"/>
    </source>
</evidence>
<dbReference type="Pfam" id="PF12686">
    <property type="entry name" value="DUF3800"/>
    <property type="match status" value="1"/>
</dbReference>
<dbReference type="EMBL" id="CP012342">
    <property type="protein sequence ID" value="AKV59642.1"/>
    <property type="molecule type" value="Genomic_DNA"/>
</dbReference>
<gene>
    <name evidence="1" type="ORF">AK829_11475</name>
</gene>
<evidence type="ECO:0000313" key="2">
    <source>
        <dbReference type="Proteomes" id="UP000060016"/>
    </source>
</evidence>
<dbReference type="KEGG" id="crie:AK829_11475"/>